<proteinExistence type="predicted"/>
<organism evidence="2 3">
    <name type="scientific">Thiovibrio frasassiensis</name>
    <dbReference type="NCBI Taxonomy" id="2984131"/>
    <lineage>
        <taxon>Bacteria</taxon>
        <taxon>Pseudomonadati</taxon>
        <taxon>Thermodesulfobacteriota</taxon>
        <taxon>Desulfobulbia</taxon>
        <taxon>Desulfobulbales</taxon>
        <taxon>Thiovibrionaceae</taxon>
        <taxon>Thiovibrio</taxon>
    </lineage>
</organism>
<dbReference type="EMBL" id="JAPHEH010000001">
    <property type="protein sequence ID" value="MDG4474626.1"/>
    <property type="molecule type" value="Genomic_DNA"/>
</dbReference>
<keyword evidence="1" id="KW-0472">Membrane</keyword>
<keyword evidence="1" id="KW-0812">Transmembrane</keyword>
<protein>
    <submittedName>
        <fullName evidence="2">Uncharacterized protein</fullName>
    </submittedName>
</protein>
<feature type="transmembrane region" description="Helical" evidence="1">
    <location>
        <begin position="32"/>
        <end position="51"/>
    </location>
</feature>
<evidence type="ECO:0000256" key="1">
    <source>
        <dbReference type="SAM" id="Phobius"/>
    </source>
</evidence>
<comment type="caution">
    <text evidence="2">The sequence shown here is derived from an EMBL/GenBank/DDBJ whole genome shotgun (WGS) entry which is preliminary data.</text>
</comment>
<feature type="transmembrane region" description="Helical" evidence="1">
    <location>
        <begin position="71"/>
        <end position="88"/>
    </location>
</feature>
<dbReference type="RefSeq" id="WP_307631607.1">
    <property type="nucleotide sequence ID" value="NZ_JAPHEH010000001.1"/>
</dbReference>
<gene>
    <name evidence="2" type="ORF">OLX77_00450</name>
</gene>
<dbReference type="AlphaFoldDB" id="A0A9X4ME59"/>
<keyword evidence="3" id="KW-1185">Reference proteome</keyword>
<evidence type="ECO:0000313" key="3">
    <source>
        <dbReference type="Proteomes" id="UP001154240"/>
    </source>
</evidence>
<name>A0A9X4ME59_9BACT</name>
<reference evidence="2" key="2">
    <citation type="submission" date="2022-10" db="EMBL/GenBank/DDBJ databases">
        <authorList>
            <person name="Aronson H.S."/>
        </authorList>
    </citation>
    <scope>NUCLEOTIDE SEQUENCE</scope>
    <source>
        <strain evidence="2">RS19-109</strain>
    </source>
</reference>
<sequence length="293" mass="32753">MDTQLSQLACTWYSSITASTTWETTKNLANSTFITSLIGALAGAFAGAVAAQRTAERGKHREELLREIRNTNAAIAIAFGIVTSLLALKKQHVKDLKSRFEVQKAELLEYKRKRQTGEIQRDTPFALQADLQTLQALPLPTDTLRVVVFEKLSLVGRPLNLVITLIQVIHSLNESLTKRNSLIEGYKSAFPKDNQDFPPLYFGLPYGDGHVNLDYPATIDAIYSQTDDGIFFSKLLCKDLHEHGKQLSEGFKKRFKKDAPRVTEVDFSAAIASKLMPNESNYTDWVAAFVKKD</sequence>
<accession>A0A9X4ME59</accession>
<keyword evidence="1" id="KW-1133">Transmembrane helix</keyword>
<reference evidence="2" key="1">
    <citation type="journal article" date="2022" name="bioRxiv">
        <title>Thiovibrio frasassiensisgen. nov., sp. nov., an autotrophic, elemental sulfur disproportionating bacterium isolated from sulfidic karst sediment, and proposal of Thiovibrionaceae fam. nov.</title>
        <authorList>
            <person name="Aronson H."/>
            <person name="Thomas C."/>
            <person name="Bhattacharyya M."/>
            <person name="Eckstein S."/>
            <person name="Jensen S."/>
            <person name="Barco R."/>
            <person name="Macalady J."/>
            <person name="Amend J."/>
        </authorList>
    </citation>
    <scope>NUCLEOTIDE SEQUENCE</scope>
    <source>
        <strain evidence="2">RS19-109</strain>
    </source>
</reference>
<dbReference type="Proteomes" id="UP001154240">
    <property type="component" value="Unassembled WGS sequence"/>
</dbReference>
<evidence type="ECO:0000313" key="2">
    <source>
        <dbReference type="EMBL" id="MDG4474626.1"/>
    </source>
</evidence>